<dbReference type="Gene3D" id="3.60.20.40">
    <property type="match status" value="1"/>
</dbReference>
<comment type="caution">
    <text evidence="10">The sequence shown here is derived from an EMBL/GenBank/DDBJ whole genome shotgun (WGS) entry which is preliminary data.</text>
</comment>
<evidence type="ECO:0000313" key="11">
    <source>
        <dbReference type="Proteomes" id="UP001548189"/>
    </source>
</evidence>
<dbReference type="PANTHER" id="PTHR43199">
    <property type="entry name" value="GLUTATHIONE HYDROLASE"/>
    <property type="match status" value="1"/>
</dbReference>
<name>A0ABV2BUM4_9GAMM</name>
<dbReference type="PROSITE" id="PS00462">
    <property type="entry name" value="G_GLU_TRANSPEPTIDASE"/>
    <property type="match status" value="1"/>
</dbReference>
<comment type="similarity">
    <text evidence="3 9">Belongs to the gamma-glutamyltransferase family.</text>
</comment>
<dbReference type="Proteomes" id="UP001548189">
    <property type="component" value="Unassembled WGS sequence"/>
</dbReference>
<dbReference type="PRINTS" id="PR01210">
    <property type="entry name" value="GGTRANSPTASE"/>
</dbReference>
<comment type="catalytic activity">
    <reaction evidence="1 9">
        <text>an S-substituted glutathione + H2O = an S-substituted L-cysteinylglycine + L-glutamate</text>
        <dbReference type="Rhea" id="RHEA:59468"/>
        <dbReference type="ChEBI" id="CHEBI:15377"/>
        <dbReference type="ChEBI" id="CHEBI:29985"/>
        <dbReference type="ChEBI" id="CHEBI:90779"/>
        <dbReference type="ChEBI" id="CHEBI:143103"/>
        <dbReference type="EC" id="3.4.19.13"/>
    </reaction>
</comment>
<dbReference type="SUPFAM" id="SSF56235">
    <property type="entry name" value="N-terminal nucleophile aminohydrolases (Ntn hydrolases)"/>
    <property type="match status" value="1"/>
</dbReference>
<dbReference type="RefSeq" id="WP_353896188.1">
    <property type="nucleotide sequence ID" value="NZ_JBEVCJ010000011.1"/>
</dbReference>
<evidence type="ECO:0000256" key="6">
    <source>
        <dbReference type="ARBA" id="ARBA00023145"/>
    </source>
</evidence>
<evidence type="ECO:0000256" key="3">
    <source>
        <dbReference type="ARBA" id="ARBA00009381"/>
    </source>
</evidence>
<dbReference type="InterPro" id="IPR000101">
    <property type="entry name" value="GGT_peptidase"/>
</dbReference>
<dbReference type="NCBIfam" id="TIGR00066">
    <property type="entry name" value="g_glut_trans"/>
    <property type="match status" value="1"/>
</dbReference>
<comment type="subunit">
    <text evidence="9">This enzyme consists of two polypeptide chains, which are synthesized in precursor form from a single polypeptide.</text>
</comment>
<dbReference type="Gene3D" id="1.10.246.130">
    <property type="match status" value="1"/>
</dbReference>
<proteinExistence type="inferred from homology"/>
<keyword evidence="4 9" id="KW-0808">Transferase</keyword>
<protein>
    <recommendedName>
        <fullName evidence="9">Glutathione hydrolase proenzyme</fullName>
        <ecNumber evidence="9">2.3.2.2</ecNumber>
        <ecNumber evidence="9">3.4.19.13</ecNumber>
    </recommendedName>
    <component>
        <recommendedName>
            <fullName evidence="9">Glutathione hydrolase large chain</fullName>
        </recommendedName>
    </component>
    <component>
        <recommendedName>
            <fullName evidence="9">Glutathione hydrolase small chain</fullName>
        </recommendedName>
    </component>
</protein>
<accession>A0ABV2BUM4</accession>
<keyword evidence="6 9" id="KW-0865">Zymogen</keyword>
<evidence type="ECO:0000256" key="5">
    <source>
        <dbReference type="ARBA" id="ARBA00022801"/>
    </source>
</evidence>
<evidence type="ECO:0000256" key="4">
    <source>
        <dbReference type="ARBA" id="ARBA00022679"/>
    </source>
</evidence>
<dbReference type="InterPro" id="IPR055262">
    <property type="entry name" value="GGT_CS"/>
</dbReference>
<evidence type="ECO:0000256" key="7">
    <source>
        <dbReference type="ARBA" id="ARBA00023315"/>
    </source>
</evidence>
<comment type="PTM">
    <text evidence="9">Cleaved by autocatalysis into a large and a small subunit.</text>
</comment>
<dbReference type="EMBL" id="JBEVCJ010000011">
    <property type="protein sequence ID" value="MET1255604.1"/>
    <property type="molecule type" value="Genomic_DNA"/>
</dbReference>
<dbReference type="GO" id="GO:0103068">
    <property type="term" value="F:leukotriene C4 gamma-glutamyl transferase activity"/>
    <property type="evidence" value="ECO:0007669"/>
    <property type="project" value="UniProtKB-EC"/>
</dbReference>
<keyword evidence="9" id="KW-0317">Glutathione biosynthesis</keyword>
<evidence type="ECO:0000256" key="9">
    <source>
        <dbReference type="RuleBase" id="RU368036"/>
    </source>
</evidence>
<dbReference type="InterPro" id="IPR043137">
    <property type="entry name" value="GGT_ssub_C"/>
</dbReference>
<keyword evidence="7 9" id="KW-0012">Acyltransferase</keyword>
<comment type="pathway">
    <text evidence="9">Sulfur metabolism; glutathione metabolism.</text>
</comment>
<dbReference type="EC" id="2.3.2.2" evidence="9"/>
<organism evidence="10 11">
    <name type="scientific">Aliikangiella maris</name>
    <dbReference type="NCBI Taxonomy" id="3162458"/>
    <lineage>
        <taxon>Bacteria</taxon>
        <taxon>Pseudomonadati</taxon>
        <taxon>Pseudomonadota</taxon>
        <taxon>Gammaproteobacteria</taxon>
        <taxon>Oceanospirillales</taxon>
        <taxon>Pleioneaceae</taxon>
        <taxon>Aliikangiella</taxon>
    </lineage>
</organism>
<sequence length="579" mass="63602">MKLHNSTRVLFIFGFWIGWINTLAANQPDQALIEFESIISPEVANAGMVVTQESRATDIGVEILSQGGNAVDAAVAVGFALAVTLPRAGNIGGGGFMLIYDSKQRKVDALDYREMAPLRATRDMFLNKNSQADNKKSRYSTLSAGVPGTVAGLVAAHKKYGRLPFKQLVAPAIKLANSLPMSFAMAQSLNMKHDRLSSDVESRKIFIKSDGSNWKLGDSIRQQDLAKTLTRIADSNGKDFYQGKIAQQIANYFAANDGIITTKDLANYHVVWRQPVTTQLDDMQIFSMPPPSSGGIHLIQLLNIVRHFPLAQYGMNSANEVHVKAEALKYAYADRSKYLGDPDFVNVPVNRLTSEKYAKLIAQKISLQKVTPSVQIKPGQYFDQESPQTTHFSIIDKDGNIVSNTYTLNFSFGSGKTIANTGILLNNQMDDFSAKPGSPNGYGLIGGNANAIEAGKRPLSSMTPVIVTKNNKPWLVTGSPGGSRIISTVFNFLLNRIIHQKNIAEATIAPRLHHQWFPDKLQLESGFSIDTIERLKQKGLPVSIRNPWGSLQSIEYDGKYFYGFSDTRRPGALAKGLNQ</sequence>
<dbReference type="InterPro" id="IPR051792">
    <property type="entry name" value="GGT_bact"/>
</dbReference>
<evidence type="ECO:0000256" key="2">
    <source>
        <dbReference type="ARBA" id="ARBA00001089"/>
    </source>
</evidence>
<keyword evidence="5 9" id="KW-0378">Hydrolase</keyword>
<keyword evidence="11" id="KW-1185">Reference proteome</keyword>
<gene>
    <name evidence="10" type="primary">ggt</name>
    <name evidence="10" type="ORF">ABVT43_10745</name>
</gene>
<evidence type="ECO:0000256" key="1">
    <source>
        <dbReference type="ARBA" id="ARBA00001049"/>
    </source>
</evidence>
<comment type="catalytic activity">
    <reaction evidence="2 9">
        <text>glutathione + H2O = L-cysteinylglycine + L-glutamate</text>
        <dbReference type="Rhea" id="RHEA:28807"/>
        <dbReference type="ChEBI" id="CHEBI:15377"/>
        <dbReference type="ChEBI" id="CHEBI:29985"/>
        <dbReference type="ChEBI" id="CHEBI:57925"/>
        <dbReference type="ChEBI" id="CHEBI:61694"/>
        <dbReference type="EC" id="3.4.19.13"/>
    </reaction>
</comment>
<dbReference type="InterPro" id="IPR043138">
    <property type="entry name" value="GGT_lsub"/>
</dbReference>
<comment type="catalytic activity">
    <reaction evidence="8 9">
        <text>an N-terminal (5-L-glutamyl)-[peptide] + an alpha-amino acid = 5-L-glutamyl amino acid + an N-terminal L-alpha-aminoacyl-[peptide]</text>
        <dbReference type="Rhea" id="RHEA:23904"/>
        <dbReference type="Rhea" id="RHEA-COMP:9780"/>
        <dbReference type="Rhea" id="RHEA-COMP:9795"/>
        <dbReference type="ChEBI" id="CHEBI:77644"/>
        <dbReference type="ChEBI" id="CHEBI:78597"/>
        <dbReference type="ChEBI" id="CHEBI:78599"/>
        <dbReference type="ChEBI" id="CHEBI:78608"/>
        <dbReference type="EC" id="2.3.2.2"/>
    </reaction>
</comment>
<evidence type="ECO:0000256" key="8">
    <source>
        <dbReference type="ARBA" id="ARBA00047417"/>
    </source>
</evidence>
<dbReference type="InterPro" id="IPR029055">
    <property type="entry name" value="Ntn_hydrolases_N"/>
</dbReference>
<dbReference type="Pfam" id="PF01019">
    <property type="entry name" value="G_glu_transpept"/>
    <property type="match status" value="1"/>
</dbReference>
<dbReference type="EC" id="3.4.19.13" evidence="9"/>
<reference evidence="10 11" key="1">
    <citation type="submission" date="2024-06" db="EMBL/GenBank/DDBJ databases">
        <authorList>
            <person name="Li F."/>
        </authorList>
    </citation>
    <scope>NUCLEOTIDE SEQUENCE [LARGE SCALE GENOMIC DNA]</scope>
    <source>
        <strain evidence="10 11">GXAS 311</strain>
    </source>
</reference>
<dbReference type="PANTHER" id="PTHR43199:SF1">
    <property type="entry name" value="GLUTATHIONE HYDROLASE PROENZYME"/>
    <property type="match status" value="1"/>
</dbReference>
<evidence type="ECO:0000313" key="10">
    <source>
        <dbReference type="EMBL" id="MET1255604.1"/>
    </source>
</evidence>